<evidence type="ECO:0000256" key="5">
    <source>
        <dbReference type="ARBA" id="ARBA00023136"/>
    </source>
</evidence>
<accession>A0A1J0GKR6</accession>
<gene>
    <name evidence="10" type="primary">fluC</name>
    <name evidence="10" type="synonym">crcB</name>
    <name evidence="11" type="ORF">A7L45_16075</name>
</gene>
<dbReference type="Pfam" id="PF02537">
    <property type="entry name" value="CRCB"/>
    <property type="match status" value="1"/>
</dbReference>
<dbReference type="HAMAP" id="MF_00454">
    <property type="entry name" value="FluC"/>
    <property type="match status" value="1"/>
</dbReference>
<feature type="transmembrane region" description="Helical" evidence="10">
    <location>
        <begin position="60"/>
        <end position="79"/>
    </location>
</feature>
<sequence length="117" mass="12483">MTYVLVAVGGAAGSLVRYSLGKFISEKSKHSFPIGTFIINITGALLLGIVSTIGVSSNIALLLGDGFLGAYTTFSTFMYEGFNLFKEKEKLNAFIYILCTLILGVVGYVIGSKIGRL</sequence>
<dbReference type="NCBIfam" id="NF010828">
    <property type="entry name" value="PRK14232.1"/>
    <property type="match status" value="1"/>
</dbReference>
<feature type="transmembrane region" description="Helical" evidence="10">
    <location>
        <begin position="91"/>
        <end position="111"/>
    </location>
</feature>
<keyword evidence="3 10" id="KW-0812">Transmembrane</keyword>
<dbReference type="KEGG" id="ceu:A7L45_16075"/>
<proteinExistence type="inferred from homology"/>
<dbReference type="GO" id="GO:0140114">
    <property type="term" value="P:cellular detoxification of fluoride"/>
    <property type="evidence" value="ECO:0007669"/>
    <property type="project" value="UniProtKB-UniRule"/>
</dbReference>
<feature type="binding site" evidence="10">
    <location>
        <position position="69"/>
    </location>
    <ligand>
        <name>Na(+)</name>
        <dbReference type="ChEBI" id="CHEBI:29101"/>
        <note>structural</note>
    </ligand>
</feature>
<dbReference type="AlphaFoldDB" id="A0A1J0GKR6"/>
<evidence type="ECO:0000313" key="11">
    <source>
        <dbReference type="EMBL" id="APC41486.1"/>
    </source>
</evidence>
<dbReference type="OrthoDB" id="9815830at2"/>
<comment type="catalytic activity">
    <reaction evidence="8">
        <text>fluoride(in) = fluoride(out)</text>
        <dbReference type="Rhea" id="RHEA:76159"/>
        <dbReference type="ChEBI" id="CHEBI:17051"/>
    </reaction>
    <physiologicalReaction direction="left-to-right" evidence="8">
        <dbReference type="Rhea" id="RHEA:76160"/>
    </physiologicalReaction>
</comment>
<keyword evidence="10" id="KW-0406">Ion transport</keyword>
<evidence type="ECO:0000256" key="10">
    <source>
        <dbReference type="HAMAP-Rule" id="MF_00454"/>
    </source>
</evidence>
<reference evidence="12" key="1">
    <citation type="journal article" date="2016" name="Front. Microbiol.">
        <title>Complete Genome Sequence of Clostridium estertheticum DSM 8809, a Microbe Identified in Spoiled Vacuum Packed Beef.</title>
        <authorList>
            <person name="Yu Z."/>
            <person name="Gunn L."/>
            <person name="Brennan E."/>
            <person name="Reid R."/>
            <person name="Wall P.G."/>
            <person name="Gaora O.P."/>
            <person name="Hurley D."/>
            <person name="Bolton D."/>
            <person name="Fanning S."/>
        </authorList>
    </citation>
    <scope>NUCLEOTIDE SEQUENCE [LARGE SCALE GENOMIC DNA]</scope>
    <source>
        <strain evidence="12">DSM 8809</strain>
    </source>
</reference>
<comment type="activity regulation">
    <text evidence="10">Na(+) is not transported, but it plays an essential structural role and its presence is essential for fluoride channel function.</text>
</comment>
<dbReference type="GO" id="GO:0005886">
    <property type="term" value="C:plasma membrane"/>
    <property type="evidence" value="ECO:0007669"/>
    <property type="project" value="UniProtKB-SubCell"/>
</dbReference>
<name>A0A1J0GKR6_9CLOT</name>
<dbReference type="GO" id="GO:0046872">
    <property type="term" value="F:metal ion binding"/>
    <property type="evidence" value="ECO:0007669"/>
    <property type="project" value="UniProtKB-KW"/>
</dbReference>
<evidence type="ECO:0000256" key="1">
    <source>
        <dbReference type="ARBA" id="ARBA00004651"/>
    </source>
</evidence>
<keyword evidence="10" id="KW-0915">Sodium</keyword>
<evidence type="ECO:0000256" key="8">
    <source>
        <dbReference type="ARBA" id="ARBA00035585"/>
    </source>
</evidence>
<dbReference type="EMBL" id="CP015756">
    <property type="protein sequence ID" value="APC41486.1"/>
    <property type="molecule type" value="Genomic_DNA"/>
</dbReference>
<dbReference type="InterPro" id="IPR003691">
    <property type="entry name" value="FluC"/>
</dbReference>
<dbReference type="GO" id="GO:0062054">
    <property type="term" value="F:fluoride channel activity"/>
    <property type="evidence" value="ECO:0007669"/>
    <property type="project" value="UniProtKB-UniRule"/>
</dbReference>
<keyword evidence="6 10" id="KW-0407">Ion channel</keyword>
<evidence type="ECO:0000256" key="2">
    <source>
        <dbReference type="ARBA" id="ARBA00022475"/>
    </source>
</evidence>
<organism evidence="11 12">
    <name type="scientific">Clostridium estertheticum subsp. estertheticum</name>
    <dbReference type="NCBI Taxonomy" id="1552"/>
    <lineage>
        <taxon>Bacteria</taxon>
        <taxon>Bacillati</taxon>
        <taxon>Bacillota</taxon>
        <taxon>Clostridia</taxon>
        <taxon>Eubacteriales</taxon>
        <taxon>Clostridiaceae</taxon>
        <taxon>Clostridium</taxon>
    </lineage>
</organism>
<keyword evidence="5 10" id="KW-0472">Membrane</keyword>
<keyword evidence="12" id="KW-1185">Reference proteome</keyword>
<dbReference type="PANTHER" id="PTHR28259:SF1">
    <property type="entry name" value="FLUORIDE EXPORT PROTEIN 1-RELATED"/>
    <property type="match status" value="1"/>
</dbReference>
<evidence type="ECO:0000256" key="9">
    <source>
        <dbReference type="ARBA" id="ARBA00049940"/>
    </source>
</evidence>
<evidence type="ECO:0000256" key="3">
    <source>
        <dbReference type="ARBA" id="ARBA00022692"/>
    </source>
</evidence>
<dbReference type="PANTHER" id="PTHR28259">
    <property type="entry name" value="FLUORIDE EXPORT PROTEIN 1-RELATED"/>
    <property type="match status" value="1"/>
</dbReference>
<keyword evidence="2 10" id="KW-1003">Cell membrane</keyword>
<feature type="binding site" evidence="10">
    <location>
        <position position="72"/>
    </location>
    <ligand>
        <name>Na(+)</name>
        <dbReference type="ChEBI" id="CHEBI:29101"/>
        <note>structural</note>
    </ligand>
</feature>
<evidence type="ECO:0000256" key="6">
    <source>
        <dbReference type="ARBA" id="ARBA00023303"/>
    </source>
</evidence>
<evidence type="ECO:0000256" key="7">
    <source>
        <dbReference type="ARBA" id="ARBA00035120"/>
    </source>
</evidence>
<evidence type="ECO:0000313" key="12">
    <source>
        <dbReference type="Proteomes" id="UP000182569"/>
    </source>
</evidence>
<keyword evidence="4 10" id="KW-1133">Transmembrane helix</keyword>
<dbReference type="Proteomes" id="UP000182569">
    <property type="component" value="Chromosome"/>
</dbReference>
<dbReference type="NCBIfam" id="TIGR00494">
    <property type="entry name" value="crcB"/>
    <property type="match status" value="1"/>
</dbReference>
<comment type="subcellular location">
    <subcellularLocation>
        <location evidence="1 10">Cell membrane</location>
        <topology evidence="1 10">Multi-pass membrane protein</topology>
    </subcellularLocation>
</comment>
<evidence type="ECO:0000256" key="4">
    <source>
        <dbReference type="ARBA" id="ARBA00022989"/>
    </source>
</evidence>
<dbReference type="STRING" id="1552.A7L45_16075"/>
<keyword evidence="10" id="KW-0813">Transport</keyword>
<comment type="function">
    <text evidence="9 10">Fluoride-specific ion channel. Important for reducing fluoride concentration in the cell, thus reducing its toxicity.</text>
</comment>
<keyword evidence="10" id="KW-0479">Metal-binding</keyword>
<protein>
    <recommendedName>
        <fullName evidence="10">Fluoride-specific ion channel FluC</fullName>
    </recommendedName>
</protein>
<dbReference type="RefSeq" id="WP_071613779.1">
    <property type="nucleotide sequence ID" value="NZ_CP015756.1"/>
</dbReference>
<comment type="similarity">
    <text evidence="7 10">Belongs to the fluoride channel Fluc/FEX (TC 1.A.43) family.</text>
</comment>
<feature type="transmembrane region" description="Helical" evidence="10">
    <location>
        <begin position="31"/>
        <end position="53"/>
    </location>
</feature>